<name>A0A1I6G6H4_9RHOB</name>
<accession>A0A1I6G6H4</accession>
<dbReference type="Proteomes" id="UP000199658">
    <property type="component" value="Unassembled WGS sequence"/>
</dbReference>
<dbReference type="OrthoDB" id="4891072at2"/>
<dbReference type="EMBL" id="FOYO01000001">
    <property type="protein sequence ID" value="SFR37750.1"/>
    <property type="molecule type" value="Genomic_DNA"/>
</dbReference>
<reference evidence="2" key="1">
    <citation type="submission" date="2016-10" db="EMBL/GenBank/DDBJ databases">
        <authorList>
            <person name="Varghese N."/>
            <person name="Submissions S."/>
        </authorList>
    </citation>
    <scope>NUCLEOTIDE SEQUENCE [LARGE SCALE GENOMIC DNA]</scope>
    <source>
        <strain evidence="2">DSM 26921</strain>
    </source>
</reference>
<dbReference type="RefSeq" id="WP_090213178.1">
    <property type="nucleotide sequence ID" value="NZ_FOYO01000001.1"/>
</dbReference>
<evidence type="ECO:0000313" key="1">
    <source>
        <dbReference type="EMBL" id="SFR37750.1"/>
    </source>
</evidence>
<dbReference type="STRING" id="670154.SAMN04488002_0968"/>
<protein>
    <submittedName>
        <fullName evidence="1">Uncharacterized protein</fullName>
    </submittedName>
</protein>
<proteinExistence type="predicted"/>
<keyword evidence="2" id="KW-1185">Reference proteome</keyword>
<sequence>MTIALPPQEPLRSPDEVMRLERMGSMFPSRMSFLRVLMRRLGAEDAKVIRPVWQISEEGFGHAVYALTLGGHVYSLVAFSNRLDPDERTDRVIAQAWDAAFVLYDGTPDDAEIQRLRENAPKQEAGRFSERDLVLSRANKSVRLFAEVTNALRAGRQPDATLIGQIGYLMRTTAVYGNGKFGIADRQVIAERPGLEGPFAAEMLTVWLIRGFTHDLVEHVGGATLDRNLKRHLGIGNSTGLGMAPFLVSHPELLNNWMIARETALARVRAVATLTETQRVRMTELAERASRHLQQWNVPDADQQARIECLRRDWADLMPQLNALLDQRKPLDQLVRASQVLSVECQELVVSLVLEPFGDLVDGLTDCMGAGPALPLDARMDVAALRATLQANCGWALNYNFDDPREVAQFWYVSEEKQEPRLGLRHEEPGGDLESPLDIARQLQALAAALDGEDGSLADFLRSKPQHRDAARRVQLLMTHPYSEIRDNLICDRCRPIDMLRCKLSFFGAAKFDPKSDRWTRITLAQGAPLHDELGNADDWWLPVFDA</sequence>
<gene>
    <name evidence="1" type="ORF">SAMN04488002_0968</name>
</gene>
<dbReference type="AlphaFoldDB" id="A0A1I6G6H4"/>
<evidence type="ECO:0000313" key="2">
    <source>
        <dbReference type="Proteomes" id="UP000199658"/>
    </source>
</evidence>
<organism evidence="1 2">
    <name type="scientific">Litoreibacter janthinus</name>
    <dbReference type="NCBI Taxonomy" id="670154"/>
    <lineage>
        <taxon>Bacteria</taxon>
        <taxon>Pseudomonadati</taxon>
        <taxon>Pseudomonadota</taxon>
        <taxon>Alphaproteobacteria</taxon>
        <taxon>Rhodobacterales</taxon>
        <taxon>Roseobacteraceae</taxon>
        <taxon>Litoreibacter</taxon>
    </lineage>
</organism>